<keyword evidence="11" id="KW-0547">Nucleotide-binding</keyword>
<evidence type="ECO:0000313" key="28">
    <source>
        <dbReference type="EMBL" id="CAD7084014.1"/>
    </source>
</evidence>
<dbReference type="CDD" id="cd00593">
    <property type="entry name" value="RIBOc"/>
    <property type="match status" value="2"/>
</dbReference>
<evidence type="ECO:0000256" key="10">
    <source>
        <dbReference type="ARBA" id="ARBA00022737"/>
    </source>
</evidence>
<dbReference type="Pfam" id="PF02170">
    <property type="entry name" value="PAZ"/>
    <property type="match status" value="1"/>
</dbReference>
<dbReference type="GO" id="GO:0004386">
    <property type="term" value="F:helicase activity"/>
    <property type="evidence" value="ECO:0007669"/>
    <property type="project" value="UniProtKB-KW"/>
</dbReference>
<feature type="domain" description="Dicer dsRNA-binding fold" evidence="27">
    <location>
        <begin position="745"/>
        <end position="840"/>
    </location>
</feature>
<dbReference type="Gene3D" id="1.10.1520.10">
    <property type="entry name" value="Ribonuclease III domain"/>
    <property type="match status" value="2"/>
</dbReference>
<evidence type="ECO:0000256" key="8">
    <source>
        <dbReference type="ARBA" id="ARBA00022722"/>
    </source>
</evidence>
<comment type="cofactor">
    <cofactor evidence="2">
        <name>Mn(2+)</name>
        <dbReference type="ChEBI" id="CHEBI:29035"/>
    </cofactor>
</comment>
<dbReference type="SUPFAM" id="SSF101690">
    <property type="entry name" value="PAZ domain"/>
    <property type="match status" value="1"/>
</dbReference>
<dbReference type="PROSITE" id="PS51327">
    <property type="entry name" value="DICER_DSRBF"/>
    <property type="match status" value="1"/>
</dbReference>
<dbReference type="Pfam" id="PF20932">
    <property type="entry name" value="Dicer_dsRBD"/>
    <property type="match status" value="1"/>
</dbReference>
<comment type="subcellular location">
    <subcellularLocation>
        <location evidence="4">Cytoplasm</location>
    </subcellularLocation>
</comment>
<dbReference type="FunFam" id="3.40.50.300:FF:002580">
    <property type="entry name" value="AGAP002836-PB"/>
    <property type="match status" value="1"/>
</dbReference>
<evidence type="ECO:0000256" key="20">
    <source>
        <dbReference type="ARBA" id="ARBA00035116"/>
    </source>
</evidence>
<dbReference type="InterPro" id="IPR001650">
    <property type="entry name" value="Helicase_C-like"/>
</dbReference>
<dbReference type="PROSITE" id="PS00517">
    <property type="entry name" value="RNASE_3_1"/>
    <property type="match status" value="1"/>
</dbReference>
<dbReference type="Pfam" id="PF00271">
    <property type="entry name" value="Helicase_C"/>
    <property type="match status" value="1"/>
</dbReference>
<gene>
    <name evidence="28" type="ORF">HERILL_LOCUS6932</name>
</gene>
<dbReference type="InterPro" id="IPR003100">
    <property type="entry name" value="PAZ_dom"/>
</dbReference>
<dbReference type="FunFam" id="1.10.1520.10:FF:000005">
    <property type="entry name" value="Putative endoribonuclease dicer"/>
    <property type="match status" value="1"/>
</dbReference>
<evidence type="ECO:0000256" key="21">
    <source>
        <dbReference type="PROSITE-ProRule" id="PRU00657"/>
    </source>
</evidence>
<name>A0A7R8UNA3_HERIL</name>
<dbReference type="InterPro" id="IPR048513">
    <property type="entry name" value="Dicer_PBD"/>
</dbReference>
<keyword evidence="13" id="KW-0378">Hydrolase</keyword>
<dbReference type="PROSITE" id="PS50137">
    <property type="entry name" value="DS_RBD"/>
    <property type="match status" value="1"/>
</dbReference>
<evidence type="ECO:0000256" key="19">
    <source>
        <dbReference type="ARBA" id="ARBA00023211"/>
    </source>
</evidence>
<evidence type="ECO:0000256" key="4">
    <source>
        <dbReference type="ARBA" id="ARBA00004496"/>
    </source>
</evidence>
<dbReference type="GO" id="GO:0004525">
    <property type="term" value="F:ribonuclease III activity"/>
    <property type="evidence" value="ECO:0007669"/>
    <property type="project" value="UniProtKB-EC"/>
</dbReference>
<dbReference type="GO" id="GO:0005634">
    <property type="term" value="C:nucleus"/>
    <property type="evidence" value="ECO:0007669"/>
    <property type="project" value="TreeGrafter"/>
</dbReference>
<dbReference type="GO" id="GO:0030422">
    <property type="term" value="P:siRNA processing"/>
    <property type="evidence" value="ECO:0007669"/>
    <property type="project" value="InterPro"/>
</dbReference>
<evidence type="ECO:0000256" key="5">
    <source>
        <dbReference type="ARBA" id="ARBA00012177"/>
    </source>
</evidence>
<evidence type="ECO:0000259" key="24">
    <source>
        <dbReference type="PROSITE" id="PS50142"/>
    </source>
</evidence>
<dbReference type="GO" id="GO:0070578">
    <property type="term" value="C:RISC-loading complex"/>
    <property type="evidence" value="ECO:0007669"/>
    <property type="project" value="TreeGrafter"/>
</dbReference>
<dbReference type="GO" id="GO:0031054">
    <property type="term" value="P:pre-miRNA processing"/>
    <property type="evidence" value="ECO:0007669"/>
    <property type="project" value="InterPro"/>
</dbReference>
<dbReference type="SMART" id="SM00535">
    <property type="entry name" value="RIBOc"/>
    <property type="match status" value="2"/>
</dbReference>
<dbReference type="PANTHER" id="PTHR14950">
    <property type="entry name" value="DICER-RELATED"/>
    <property type="match status" value="1"/>
</dbReference>
<dbReference type="EMBL" id="LR899011">
    <property type="protein sequence ID" value="CAD7084014.1"/>
    <property type="molecule type" value="Genomic_DNA"/>
</dbReference>
<evidence type="ECO:0000256" key="18">
    <source>
        <dbReference type="ARBA" id="ARBA00023158"/>
    </source>
</evidence>
<dbReference type="GO" id="GO:0009653">
    <property type="term" value="P:anatomical structure morphogenesis"/>
    <property type="evidence" value="ECO:0007669"/>
    <property type="project" value="UniProtKB-ARBA"/>
</dbReference>
<dbReference type="GO" id="GO:0003006">
    <property type="term" value="P:developmental process involved in reproduction"/>
    <property type="evidence" value="ECO:0007669"/>
    <property type="project" value="UniProtKB-ARBA"/>
</dbReference>
<dbReference type="SUPFAM" id="SSF52540">
    <property type="entry name" value="P-loop containing nucleoside triphosphate hydrolases"/>
    <property type="match status" value="1"/>
</dbReference>
<dbReference type="PROSITE" id="PS50142">
    <property type="entry name" value="RNASE_3_2"/>
    <property type="match status" value="2"/>
</dbReference>
<evidence type="ECO:0000256" key="7">
    <source>
        <dbReference type="ARBA" id="ARBA00022553"/>
    </source>
</evidence>
<evidence type="ECO:0000256" key="3">
    <source>
        <dbReference type="ARBA" id="ARBA00001946"/>
    </source>
</evidence>
<dbReference type="GO" id="GO:0004530">
    <property type="term" value="F:deoxyribonuclease I activity"/>
    <property type="evidence" value="ECO:0007669"/>
    <property type="project" value="TreeGrafter"/>
</dbReference>
<dbReference type="InterPro" id="IPR048512">
    <property type="entry name" value="Dicer_platform"/>
</dbReference>
<accession>A0A7R8UNA3</accession>
<keyword evidence="8" id="KW-0540">Nuclease</keyword>
<dbReference type="Pfam" id="PF20931">
    <property type="entry name" value="Dicer_platform"/>
    <property type="match status" value="1"/>
</dbReference>
<reference evidence="28 29" key="1">
    <citation type="submission" date="2020-11" db="EMBL/GenBank/DDBJ databases">
        <authorList>
            <person name="Wallbank WR R."/>
            <person name="Pardo Diaz C."/>
            <person name="Kozak K."/>
            <person name="Martin S."/>
            <person name="Jiggins C."/>
            <person name="Moest M."/>
            <person name="Warren A I."/>
            <person name="Generalovic N T."/>
            <person name="Byers J.R.P. K."/>
            <person name="Montejo-Kovacevich G."/>
            <person name="Yen C E."/>
        </authorList>
    </citation>
    <scope>NUCLEOTIDE SEQUENCE [LARGE SCALE GENOMIC DNA]</scope>
</reference>
<dbReference type="Proteomes" id="UP000594454">
    <property type="component" value="Chromosome 3"/>
</dbReference>
<keyword evidence="6" id="KW-0963">Cytoplasm</keyword>
<dbReference type="PROSITE" id="PS51194">
    <property type="entry name" value="HELICASE_CTER"/>
    <property type="match status" value="1"/>
</dbReference>
<evidence type="ECO:0000256" key="17">
    <source>
        <dbReference type="ARBA" id="ARBA00022884"/>
    </source>
</evidence>
<dbReference type="EC" id="3.1.26.3" evidence="5"/>
<dbReference type="Pfam" id="PF20930">
    <property type="entry name" value="Dicer_PBD"/>
    <property type="match status" value="1"/>
</dbReference>
<feature type="domain" description="RNase III" evidence="24">
    <location>
        <begin position="1913"/>
        <end position="2070"/>
    </location>
</feature>
<dbReference type="InterPro" id="IPR036085">
    <property type="entry name" value="PAZ_dom_sf"/>
</dbReference>
<protein>
    <recommendedName>
        <fullName evidence="5">ribonuclease III</fullName>
        <ecNumber evidence="5">3.1.26.3</ecNumber>
    </recommendedName>
</protein>
<dbReference type="FunCoup" id="A0A7R8UNA3">
    <property type="interactions" value="830"/>
</dbReference>
<keyword evidence="29" id="KW-1185">Reference proteome</keyword>
<organism evidence="28 29">
    <name type="scientific">Hermetia illucens</name>
    <name type="common">Black soldier fly</name>
    <dbReference type="NCBI Taxonomy" id="343691"/>
    <lineage>
        <taxon>Eukaryota</taxon>
        <taxon>Metazoa</taxon>
        <taxon>Ecdysozoa</taxon>
        <taxon>Arthropoda</taxon>
        <taxon>Hexapoda</taxon>
        <taxon>Insecta</taxon>
        <taxon>Pterygota</taxon>
        <taxon>Neoptera</taxon>
        <taxon>Endopterygota</taxon>
        <taxon>Diptera</taxon>
        <taxon>Brachycera</taxon>
        <taxon>Stratiomyomorpha</taxon>
        <taxon>Stratiomyidae</taxon>
        <taxon>Hermetiinae</taxon>
        <taxon>Hermetia</taxon>
    </lineage>
</organism>
<dbReference type="CDD" id="cd10843">
    <property type="entry name" value="DSRM_DICER"/>
    <property type="match status" value="1"/>
</dbReference>
<dbReference type="Gene3D" id="3.40.50.300">
    <property type="entry name" value="P-loop containing nucleotide triphosphate hydrolases"/>
    <property type="match status" value="2"/>
</dbReference>
<comment type="cofactor">
    <cofactor evidence="3">
        <name>Mg(2+)</name>
        <dbReference type="ChEBI" id="CHEBI:18420"/>
    </cofactor>
</comment>
<evidence type="ECO:0000256" key="11">
    <source>
        <dbReference type="ARBA" id="ARBA00022741"/>
    </source>
</evidence>
<dbReference type="SUPFAM" id="SSF69065">
    <property type="entry name" value="RNase III domain-like"/>
    <property type="match status" value="2"/>
</dbReference>
<evidence type="ECO:0000256" key="15">
    <source>
        <dbReference type="ARBA" id="ARBA00022840"/>
    </source>
</evidence>
<comment type="catalytic activity">
    <reaction evidence="1">
        <text>Endonucleolytic cleavage to 5'-phosphomonoester.</text>
        <dbReference type="EC" id="3.1.26.3"/>
    </reaction>
</comment>
<keyword evidence="16" id="KW-0460">Magnesium</keyword>
<keyword evidence="7" id="KW-0597">Phosphoprotein</keyword>
<dbReference type="GO" id="GO:0005524">
    <property type="term" value="F:ATP binding"/>
    <property type="evidence" value="ECO:0007669"/>
    <property type="project" value="UniProtKB-KW"/>
</dbReference>
<feature type="compositionally biased region" description="Basic and acidic residues" evidence="22">
    <location>
        <begin position="1247"/>
        <end position="1286"/>
    </location>
</feature>
<dbReference type="InterPro" id="IPR000999">
    <property type="entry name" value="RNase_III_dom"/>
</dbReference>
<dbReference type="InterPro" id="IPR027417">
    <property type="entry name" value="P-loop_NTPase"/>
</dbReference>
<dbReference type="InterPro" id="IPR036389">
    <property type="entry name" value="RNase_III_sf"/>
</dbReference>
<keyword evidence="10" id="KW-0677">Repeat</keyword>
<dbReference type="GO" id="GO:0006309">
    <property type="term" value="P:apoptotic DNA fragmentation"/>
    <property type="evidence" value="ECO:0007669"/>
    <property type="project" value="TreeGrafter"/>
</dbReference>
<dbReference type="Gene3D" id="3.30.160.20">
    <property type="match status" value="1"/>
</dbReference>
<dbReference type="OMA" id="CGFHKYF"/>
<evidence type="ECO:0000256" key="22">
    <source>
        <dbReference type="SAM" id="MobiDB-lite"/>
    </source>
</evidence>
<dbReference type="InterPro" id="IPR014720">
    <property type="entry name" value="dsRBD_dom"/>
</dbReference>
<sequence>MALHWSDNVHTTAFTPRDYQVELLAAAVEKNIIICLGHNSSREFIALKLIQELAYQIRSTVPRKVSLYLTNETTGESAYNLLYHLTDLKVYNANLEDEEIRWMDVFHGYQVIIVSPKKCLEALQVFQLDSVNVVVVEDCHKEGEQGIVRFIFENFYRKCKQKPKILGLAGPLHSAGCLPGQLRPELEVLENCLDCRAETASDIVTVLRYCTKPSEFILQCSPLKRDDFVDVLEELVTTRKAYLNDHRYDPSEIYSDEFLEELQAIPDPKKEPVDFLDNYLKVLHEMGPWCADRAALHLLAQIEKQKVKTPYERHFLLLCLVSTTFVQIRAFSDFMFQKIPSEKERIERYSSPKVLRLLQTLKLFKPEVTKKDDGADNEVLNKLAEDLENMDIPKLATCLEAQIKTVSEHKNGDASRIVDGLESILNIVHPETVEKRITQHSGKELESTTAKYGSNIKRPKRKYQPGSRFKANQNANDPDALCGIIFCNDKNTAKILFNLLYEVSRHDPDLDFLKVQYTVDRVADPLKEAKEAEIEHRKQEEVLKRFRMHECNVLIGTSVLEEGIDLPKCNLVVRWDPPSTYRSYVQCKGRARASQAFHMILVGSDIDCKSVDNETLCDGSHYFVCSRKTPESLVANEEPTSNGDDESEKQEMHRVQCVVEPSTEKEDNNRRIYEHGLVEMKNTTEKMVESLAQYIEIEKMLLRKCANVEPAENEHEVADRYNESIEPYKPLPELLTGASVNLGTAISLINRYCAKLPSDTFTKLTPIWRCAQTIRNGVTLYQYTLRLPINSRLKRDILGIPMPTKILARRVAALIACRELHRYNELDDTLQPIGKEAFKATEPDWENFELEKLDEQIVNENLEPRPGTTKRRQYYYKRIASAFSFCRPVVGASTFLYNIKMTLECPIPEEQNTRGRKIYPPEDAVQGFGILTLKKIPKVSAFPIFTRSGEVKVSLELSDDSIILNEEQIQRINHFLNFTFTNVLRLQKYLMLFDPEANENCFFIVPTVKSDQGILVDWDFLNVIYNNTEKLPKPVSDDERKSETFDPNKFKDAVVMPWYRNQDQPQYFYVAEICYHLSPESSFPGENYSTFKEYYFRKYGITIQNSKQPLLDVDHTSARLNFLTPRYVNRKGVALPTSSEETKRAKRENLEQKQILVPELCTIHPFPASLWRAAVCLPCIIYRINALLLADEIRKQVSYDIGLGKMEIDDENFEWPILDFGWSLSEVLKKSREAKLMDVSENNAEQETEKSAEDKSNTEGEEEKKDSGNDGEEGKPSESDEKDEKTANDLLEEADEKLKNESFIEIGTWSNDMADQYMGDSNENSDEEWGLLPPNVNLCSRNNTKIRYGSPTSWDVGTPNHTHPMNNYYSDSDASFQSEDDYDIASIDSNDDHAGPIRIEFKANNVAEAIETEEEILKREKQLAIIQDSNANEKYYQIMKNIETGFDCFLRNEQDTNALQDYERFEKEFLESIEILRKEILASGMLITHEANLTLPKLEAKKVESYKSDFKTLCQLVPYVDPDELRSFYEVKGINVDDGASFKIRLDDLIEINRRNLSSKPEGYIIDGTGDIFDNFSDSWTLVRKNDQKLIQIDYNEKPISLNGFATENGFHTNTETRKDAEIKFSFDYQPDLVGHPGPSPSIILQALTMSNANDGINLERLETIGDSFLKYAITTYLYCTYEDVHEGKLSHLRSKQVSNLNLYRLGRRKVLGECMIATKFEPHDNWLPPCYYVPKELEKALIDAKIPACHWNLADLPNVKELSSEEICELVKRKAQSLGLGEDMDIEITTEAAKRDGVEGADDFPCFIPYNLVTQHSIPDKSVADCVEALIGAYLIECGPRGALLFMAWLGIRVLPIKKVKHDPCSPVIPGSTRADDDNQVVIYGEWTPPKSPLLIFSPNAHESLELLLDGYSEFETAIGYHFKDRSYLLQAMTHASYSPNRLSDCYQRLEFLGDAVLDYLITRHLYEDPRQHSPGALTDLRSALVNNTIFASLAVRHGFHKYFRHLSPGLNEVIDRFVRIQHENGHSISEEYYLLSEEECDDAEDVEVPKALGDVFESVAGAIFLDSNMSLDTVWKVYSNMMRPEIEQFSNSVPKSPIRELLELEPETAKFGKPEKLADGRRVRVTVEVFGKGTYRGIGRNYRIAKCTAAKCALRQLKKQGLISKKH</sequence>
<dbReference type="SMART" id="SM00949">
    <property type="entry name" value="PAZ"/>
    <property type="match status" value="1"/>
</dbReference>
<keyword evidence="14" id="KW-0347">Helicase</keyword>
<evidence type="ECO:0000256" key="16">
    <source>
        <dbReference type="ARBA" id="ARBA00022842"/>
    </source>
</evidence>
<keyword evidence="12" id="KW-0255">Endonuclease</keyword>
<dbReference type="InParanoid" id="A0A7R8UNA3"/>
<dbReference type="CDD" id="cd02843">
    <property type="entry name" value="PAZ_dicer_like"/>
    <property type="match status" value="1"/>
</dbReference>
<dbReference type="GO" id="GO:0005829">
    <property type="term" value="C:cytosol"/>
    <property type="evidence" value="ECO:0007669"/>
    <property type="project" value="UniProtKB-ARBA"/>
</dbReference>
<dbReference type="PROSITE" id="PS50821">
    <property type="entry name" value="PAZ"/>
    <property type="match status" value="1"/>
</dbReference>
<dbReference type="FunFam" id="2.170.260.10:FF:000002">
    <property type="entry name" value="Putative Endoribonuclease Dicer"/>
    <property type="match status" value="1"/>
</dbReference>
<dbReference type="InterPro" id="IPR044441">
    <property type="entry name" value="DICER_DSRM"/>
</dbReference>
<comment type="similarity">
    <text evidence="20">Belongs to the helicase family. Dicer subfamily.</text>
</comment>
<dbReference type="InterPro" id="IPR005034">
    <property type="entry name" value="Dicer_dimerisation"/>
</dbReference>
<proteinExistence type="inferred from homology"/>
<dbReference type="SUPFAM" id="SSF54768">
    <property type="entry name" value="dsRNA-binding domain-like"/>
    <property type="match status" value="1"/>
</dbReference>
<dbReference type="InterPro" id="IPR038248">
    <property type="entry name" value="Dicer_dimer_sf"/>
</dbReference>
<evidence type="ECO:0000256" key="12">
    <source>
        <dbReference type="ARBA" id="ARBA00022759"/>
    </source>
</evidence>
<dbReference type="GO" id="GO:0046872">
    <property type="term" value="F:metal ion binding"/>
    <property type="evidence" value="ECO:0007669"/>
    <property type="project" value="UniProtKB-KW"/>
</dbReference>
<evidence type="ECO:0000256" key="6">
    <source>
        <dbReference type="ARBA" id="ARBA00022490"/>
    </source>
</evidence>
<evidence type="ECO:0000256" key="2">
    <source>
        <dbReference type="ARBA" id="ARBA00001936"/>
    </source>
</evidence>
<evidence type="ECO:0000256" key="1">
    <source>
        <dbReference type="ARBA" id="ARBA00000109"/>
    </source>
</evidence>
<dbReference type="Pfam" id="PF03368">
    <property type="entry name" value="Dicer_dimer"/>
    <property type="match status" value="1"/>
</dbReference>
<dbReference type="GO" id="GO:0006950">
    <property type="term" value="P:response to stress"/>
    <property type="evidence" value="ECO:0007669"/>
    <property type="project" value="UniProtKB-ARBA"/>
</dbReference>
<keyword evidence="19" id="KW-0464">Manganese</keyword>
<evidence type="ECO:0000259" key="27">
    <source>
        <dbReference type="PROSITE" id="PS51327"/>
    </source>
</evidence>
<dbReference type="Gene3D" id="3.30.160.380">
    <property type="entry name" value="Dicer dimerisation domain"/>
    <property type="match status" value="1"/>
</dbReference>
<keyword evidence="18" id="KW-0943">RNA-mediated gene silencing</keyword>
<feature type="domain" description="Helicase C-terminal" evidence="26">
    <location>
        <begin position="474"/>
        <end position="641"/>
    </location>
</feature>
<keyword evidence="15" id="KW-0067">ATP-binding</keyword>
<dbReference type="GO" id="GO:0035194">
    <property type="term" value="P:regulatory ncRNA-mediated post-transcriptional gene silencing"/>
    <property type="evidence" value="ECO:0007669"/>
    <property type="project" value="UniProtKB-ARBA"/>
</dbReference>
<feature type="region of interest" description="Disordered" evidence="22">
    <location>
        <begin position="1239"/>
        <end position="1286"/>
    </location>
</feature>
<dbReference type="FunFam" id="3.30.160.20:FF:000015">
    <property type="entry name" value="endoribonuclease Dicer"/>
    <property type="match status" value="1"/>
</dbReference>
<evidence type="ECO:0000256" key="13">
    <source>
        <dbReference type="ARBA" id="ARBA00022801"/>
    </source>
</evidence>
<dbReference type="CDD" id="cd15903">
    <property type="entry name" value="Dicer_PBD"/>
    <property type="match status" value="1"/>
</dbReference>
<feature type="domain" description="PAZ" evidence="25">
    <location>
        <begin position="1034"/>
        <end position="1165"/>
    </location>
</feature>
<feature type="domain" description="RNase III" evidence="24">
    <location>
        <begin position="1643"/>
        <end position="1840"/>
    </location>
</feature>
<dbReference type="GO" id="GO:0003723">
    <property type="term" value="F:RNA binding"/>
    <property type="evidence" value="ECO:0007669"/>
    <property type="project" value="UniProtKB-UniRule"/>
</dbReference>
<keyword evidence="9" id="KW-0479">Metal-binding</keyword>
<dbReference type="FunFam" id="3.30.160.380:FF:000003">
    <property type="entry name" value="Endoribonuclease dcr-1"/>
    <property type="match status" value="1"/>
</dbReference>
<feature type="domain" description="DRBM" evidence="23">
    <location>
        <begin position="2095"/>
        <end position="2161"/>
    </location>
</feature>
<dbReference type="SMART" id="SM00490">
    <property type="entry name" value="HELICc"/>
    <property type="match status" value="1"/>
</dbReference>
<dbReference type="Gene3D" id="2.170.260.10">
    <property type="entry name" value="paz domain"/>
    <property type="match status" value="1"/>
</dbReference>
<dbReference type="GO" id="GO:0048731">
    <property type="term" value="P:system development"/>
    <property type="evidence" value="ECO:0007669"/>
    <property type="project" value="UniProtKB-ARBA"/>
</dbReference>
<dbReference type="Pfam" id="PF00636">
    <property type="entry name" value="Ribonuclease_3"/>
    <property type="match status" value="2"/>
</dbReference>
<evidence type="ECO:0000313" key="29">
    <source>
        <dbReference type="Proteomes" id="UP000594454"/>
    </source>
</evidence>
<evidence type="ECO:0000256" key="14">
    <source>
        <dbReference type="ARBA" id="ARBA00022806"/>
    </source>
</evidence>
<dbReference type="OrthoDB" id="2392202at2759"/>
<dbReference type="PANTHER" id="PTHR14950:SF37">
    <property type="entry name" value="ENDORIBONUCLEASE DICER"/>
    <property type="match status" value="1"/>
</dbReference>
<keyword evidence="17 21" id="KW-0694">RNA-binding</keyword>
<evidence type="ECO:0000259" key="25">
    <source>
        <dbReference type="PROSITE" id="PS50821"/>
    </source>
</evidence>
<evidence type="ECO:0000259" key="23">
    <source>
        <dbReference type="PROSITE" id="PS50137"/>
    </source>
</evidence>
<evidence type="ECO:0000259" key="26">
    <source>
        <dbReference type="PROSITE" id="PS51194"/>
    </source>
</evidence>
<evidence type="ECO:0000256" key="9">
    <source>
        <dbReference type="ARBA" id="ARBA00022723"/>
    </source>
</evidence>